<feature type="compositionally biased region" description="Polar residues" evidence="2">
    <location>
        <begin position="34"/>
        <end position="55"/>
    </location>
</feature>
<name>A0AAD5JRX8_9FUNG</name>
<feature type="compositionally biased region" description="Polar residues" evidence="2">
    <location>
        <begin position="10"/>
        <end position="26"/>
    </location>
</feature>
<reference evidence="3" key="1">
    <citation type="journal article" date="2022" name="IScience">
        <title>Evolution of zygomycete secretomes and the origins of terrestrial fungal ecologies.</title>
        <authorList>
            <person name="Chang Y."/>
            <person name="Wang Y."/>
            <person name="Mondo S."/>
            <person name="Ahrendt S."/>
            <person name="Andreopoulos W."/>
            <person name="Barry K."/>
            <person name="Beard J."/>
            <person name="Benny G.L."/>
            <person name="Blankenship S."/>
            <person name="Bonito G."/>
            <person name="Cuomo C."/>
            <person name="Desiro A."/>
            <person name="Gervers K.A."/>
            <person name="Hundley H."/>
            <person name="Kuo A."/>
            <person name="LaButti K."/>
            <person name="Lang B.F."/>
            <person name="Lipzen A."/>
            <person name="O'Donnell K."/>
            <person name="Pangilinan J."/>
            <person name="Reynolds N."/>
            <person name="Sandor L."/>
            <person name="Smith M.E."/>
            <person name="Tsang A."/>
            <person name="Grigoriev I.V."/>
            <person name="Stajich J.E."/>
            <person name="Spatafora J.W."/>
        </authorList>
    </citation>
    <scope>NUCLEOTIDE SEQUENCE</scope>
    <source>
        <strain evidence="3">RSA 2281</strain>
    </source>
</reference>
<comment type="caution">
    <text evidence="3">The sequence shown here is derived from an EMBL/GenBank/DDBJ whole genome shotgun (WGS) entry which is preliminary data.</text>
</comment>
<accession>A0AAD5JRX8</accession>
<proteinExistence type="predicted"/>
<feature type="coiled-coil region" evidence="1">
    <location>
        <begin position="267"/>
        <end position="308"/>
    </location>
</feature>
<feature type="region of interest" description="Disordered" evidence="2">
    <location>
        <begin position="1"/>
        <end position="144"/>
    </location>
</feature>
<feature type="compositionally biased region" description="Polar residues" evidence="2">
    <location>
        <begin position="67"/>
        <end position="76"/>
    </location>
</feature>
<evidence type="ECO:0000256" key="1">
    <source>
        <dbReference type="SAM" id="Coils"/>
    </source>
</evidence>
<feature type="compositionally biased region" description="Polar residues" evidence="2">
    <location>
        <begin position="87"/>
        <end position="103"/>
    </location>
</feature>
<reference evidence="3" key="2">
    <citation type="submission" date="2023-02" db="EMBL/GenBank/DDBJ databases">
        <authorList>
            <consortium name="DOE Joint Genome Institute"/>
            <person name="Mondo S.J."/>
            <person name="Chang Y."/>
            <person name="Wang Y."/>
            <person name="Ahrendt S."/>
            <person name="Andreopoulos W."/>
            <person name="Barry K."/>
            <person name="Beard J."/>
            <person name="Benny G.L."/>
            <person name="Blankenship S."/>
            <person name="Bonito G."/>
            <person name="Cuomo C."/>
            <person name="Desiro A."/>
            <person name="Gervers K.A."/>
            <person name="Hundley H."/>
            <person name="Kuo A."/>
            <person name="LaButti K."/>
            <person name="Lang B.F."/>
            <person name="Lipzen A."/>
            <person name="O'Donnell K."/>
            <person name="Pangilinan J."/>
            <person name="Reynolds N."/>
            <person name="Sandor L."/>
            <person name="Smith M.W."/>
            <person name="Tsang A."/>
            <person name="Grigoriev I.V."/>
            <person name="Stajich J.E."/>
            <person name="Spatafora J.W."/>
        </authorList>
    </citation>
    <scope>NUCLEOTIDE SEQUENCE</scope>
    <source>
        <strain evidence="3">RSA 2281</strain>
    </source>
</reference>
<protein>
    <submittedName>
        <fullName evidence="3">Uncharacterized protein</fullName>
    </submittedName>
</protein>
<dbReference type="Proteomes" id="UP001209540">
    <property type="component" value="Unassembled WGS sequence"/>
</dbReference>
<gene>
    <name evidence="3" type="ORF">BDA99DRAFT_589167</name>
</gene>
<feature type="compositionally biased region" description="Polar residues" evidence="2">
    <location>
        <begin position="134"/>
        <end position="144"/>
    </location>
</feature>
<sequence length="376" mass="43189">MSPRTRKKTNTNQQQGQVTPYRSTRNSSRHRSVDSSTRQTEARDVTSNTTESPQSARARKEPKDQSSKSLSPSVEGSKTAHDRSKQNENVSLSKTPQDDGLSSNDDDPKAAVADEEENNPPSQPLFNDEERVQSDQLHTNTSQSHKFCFEGEGIFSIRYPVPSHRTTALEPDIRHHHHNITSTSSSKRDNEDGTRDFIHILKRFKSDVGCIYSNMDETVKAVEIMSRGNKQNRSDDQEPGEPMTKRHHGVRIIDHNDQGQYEKYVQKKELELRVNNIQDKIREGEKILHTLQREYRALENKHENIMKYICMHDNLARNAEIITLSYKLQETIGKCMLDLSESSKELYAETNRVRDIFLEEASNDEIKAKALLEEEK</sequence>
<evidence type="ECO:0000313" key="4">
    <source>
        <dbReference type="Proteomes" id="UP001209540"/>
    </source>
</evidence>
<keyword evidence="4" id="KW-1185">Reference proteome</keyword>
<evidence type="ECO:0000256" key="2">
    <source>
        <dbReference type="SAM" id="MobiDB-lite"/>
    </source>
</evidence>
<dbReference type="EMBL" id="JAIXMP010000030">
    <property type="protein sequence ID" value="KAI9251502.1"/>
    <property type="molecule type" value="Genomic_DNA"/>
</dbReference>
<evidence type="ECO:0000313" key="3">
    <source>
        <dbReference type="EMBL" id="KAI9251502.1"/>
    </source>
</evidence>
<feature type="region of interest" description="Disordered" evidence="2">
    <location>
        <begin position="225"/>
        <end position="247"/>
    </location>
</feature>
<organism evidence="3 4">
    <name type="scientific">Phascolomyces articulosus</name>
    <dbReference type="NCBI Taxonomy" id="60185"/>
    <lineage>
        <taxon>Eukaryota</taxon>
        <taxon>Fungi</taxon>
        <taxon>Fungi incertae sedis</taxon>
        <taxon>Mucoromycota</taxon>
        <taxon>Mucoromycotina</taxon>
        <taxon>Mucoromycetes</taxon>
        <taxon>Mucorales</taxon>
        <taxon>Lichtheimiaceae</taxon>
        <taxon>Phascolomyces</taxon>
    </lineage>
</organism>
<dbReference type="AlphaFoldDB" id="A0AAD5JRX8"/>
<keyword evidence="1" id="KW-0175">Coiled coil</keyword>